<dbReference type="Proteomes" id="UP001155241">
    <property type="component" value="Unassembled WGS sequence"/>
</dbReference>
<evidence type="ECO:0000313" key="4">
    <source>
        <dbReference type="Proteomes" id="UP001155241"/>
    </source>
</evidence>
<evidence type="ECO:0000259" key="2">
    <source>
        <dbReference type="Pfam" id="PF13439"/>
    </source>
</evidence>
<dbReference type="Gene3D" id="3.40.50.2000">
    <property type="entry name" value="Glycogen Phosphorylase B"/>
    <property type="match status" value="2"/>
</dbReference>
<dbReference type="InterPro" id="IPR028098">
    <property type="entry name" value="Glyco_trans_4-like_N"/>
</dbReference>
<dbReference type="Pfam" id="PF13439">
    <property type="entry name" value="Glyco_transf_4"/>
    <property type="match status" value="1"/>
</dbReference>
<feature type="domain" description="Glycosyl transferase family 1" evidence="1">
    <location>
        <begin position="160"/>
        <end position="324"/>
    </location>
</feature>
<dbReference type="Pfam" id="PF00534">
    <property type="entry name" value="Glycos_transf_1"/>
    <property type="match status" value="1"/>
</dbReference>
<accession>A0A9X2JHH0</accession>
<reference evidence="3" key="1">
    <citation type="submission" date="2022-06" db="EMBL/GenBank/DDBJ databases">
        <title>Aeoliella straminimaris, a novel planctomycete from sediments.</title>
        <authorList>
            <person name="Vitorino I.R."/>
            <person name="Lage O.M."/>
        </authorList>
    </citation>
    <scope>NUCLEOTIDE SEQUENCE</scope>
    <source>
        <strain evidence="3">ICT_H6.2</strain>
    </source>
</reference>
<dbReference type="InterPro" id="IPR001296">
    <property type="entry name" value="Glyco_trans_1"/>
</dbReference>
<dbReference type="InterPro" id="IPR050194">
    <property type="entry name" value="Glycosyltransferase_grp1"/>
</dbReference>
<dbReference type="EMBL" id="JAMXLR010000055">
    <property type="protein sequence ID" value="MCO6045447.1"/>
    <property type="molecule type" value="Genomic_DNA"/>
</dbReference>
<dbReference type="PANTHER" id="PTHR45947">
    <property type="entry name" value="SULFOQUINOVOSYL TRANSFERASE SQD2"/>
    <property type="match status" value="1"/>
</dbReference>
<gene>
    <name evidence="3" type="ORF">NG895_16170</name>
</gene>
<protein>
    <submittedName>
        <fullName evidence="3">Glycosyltransferase family 4 protein</fullName>
    </submittedName>
</protein>
<dbReference type="RefSeq" id="WP_252853559.1">
    <property type="nucleotide sequence ID" value="NZ_JAMXLR010000055.1"/>
</dbReference>
<comment type="caution">
    <text evidence="3">The sequence shown here is derived from an EMBL/GenBank/DDBJ whole genome shotgun (WGS) entry which is preliminary data.</text>
</comment>
<organism evidence="3 4">
    <name type="scientific">Aeoliella straminimaris</name>
    <dbReference type="NCBI Taxonomy" id="2954799"/>
    <lineage>
        <taxon>Bacteria</taxon>
        <taxon>Pseudomonadati</taxon>
        <taxon>Planctomycetota</taxon>
        <taxon>Planctomycetia</taxon>
        <taxon>Pirellulales</taxon>
        <taxon>Lacipirellulaceae</taxon>
        <taxon>Aeoliella</taxon>
    </lineage>
</organism>
<keyword evidence="4" id="KW-1185">Reference proteome</keyword>
<dbReference type="SUPFAM" id="SSF53756">
    <property type="entry name" value="UDP-Glycosyltransferase/glycogen phosphorylase"/>
    <property type="match status" value="1"/>
</dbReference>
<dbReference type="CDD" id="cd03801">
    <property type="entry name" value="GT4_PimA-like"/>
    <property type="match status" value="1"/>
</dbReference>
<evidence type="ECO:0000259" key="1">
    <source>
        <dbReference type="Pfam" id="PF00534"/>
    </source>
</evidence>
<evidence type="ECO:0000313" key="3">
    <source>
        <dbReference type="EMBL" id="MCO6045447.1"/>
    </source>
</evidence>
<dbReference type="AlphaFoldDB" id="A0A9X2JHH0"/>
<feature type="domain" description="Glycosyltransferase subfamily 4-like N-terminal" evidence="2">
    <location>
        <begin position="22"/>
        <end position="149"/>
    </location>
</feature>
<dbReference type="GO" id="GO:0016757">
    <property type="term" value="F:glycosyltransferase activity"/>
    <property type="evidence" value="ECO:0007669"/>
    <property type="project" value="InterPro"/>
</dbReference>
<name>A0A9X2JHH0_9BACT</name>
<proteinExistence type="predicted"/>
<dbReference type="PANTHER" id="PTHR45947:SF3">
    <property type="entry name" value="SULFOQUINOVOSYL TRANSFERASE SQD2"/>
    <property type="match status" value="1"/>
</dbReference>
<sequence length="355" mass="38265">MRILTIGAKSTINNALAACGNVEVWSMSMGADQPAEPVNCLPYKRKGKIHWEPICQVREAIRQARPDVIHAFYPRPLAHAVLATQSLGRRVPIVSFRGVTSQIKRWSPDQWITYLSPRVTAHACESGAVRDSLVAAGVPSERCHVVYNCLGGVGTVPLSRDLARRELDLADDALVVKMVANMRPVKGADVLLKAAMECSDLPNIKFVLMGRVLDSKIEQLASDPRLQGRVNLTGFQPRAARLLAAADVFVMPSRAEALCVAVLEAMTAGVCPVVSDAGGLKEAVRAGQDGIVFPNGDVGALAEVLRLLHADRTLLARYGASAQDRALRQFSSDAVAARLLQIYQQMCGGRQPMAA</sequence>